<reference evidence="2" key="1">
    <citation type="submission" date="2024-03" db="EMBL/GenBank/DDBJ databases">
        <title>Eukaryotic viruses encode the ribosomal protein eL40.</title>
        <authorList>
            <person name="Thomy J."/>
            <person name="Schvarcz C.R."/>
            <person name="McBeain K.A."/>
            <person name="Edwards K.F."/>
            <person name="Steward G.F."/>
        </authorList>
    </citation>
    <scope>NUCLEOTIDE SEQUENCE</scope>
    <source>
        <strain evidence="2">FloV-SA2</strain>
    </source>
</reference>
<feature type="region of interest" description="Disordered" evidence="1">
    <location>
        <begin position="1"/>
        <end position="131"/>
    </location>
</feature>
<proteinExistence type="predicted"/>
<dbReference type="EMBL" id="PP542043">
    <property type="protein sequence ID" value="XDO01912.1"/>
    <property type="molecule type" value="Genomic_DNA"/>
</dbReference>
<evidence type="ECO:0000313" key="2">
    <source>
        <dbReference type="EMBL" id="XDO01912.1"/>
    </source>
</evidence>
<sequence>MSGEESKQDSSSDSGVVTGNMDAPPPPDHTHADLMGKIADLQSHDHGVYEATQESTETVPPPSESQGPVRGGALKKKKKSMKKKSKSKSKKNKTKSKKMKKNKSKSKKMKKMKKRGKRRMKGGSGTADSDD</sequence>
<name>A0AB39J820_9VIRU</name>
<feature type="compositionally biased region" description="Basic residues" evidence="1">
    <location>
        <begin position="73"/>
        <end position="121"/>
    </location>
</feature>
<organism evidence="2">
    <name type="scientific">Florenciella sp. virus SA2</name>
    <dbReference type="NCBI Taxonomy" id="3240092"/>
    <lineage>
        <taxon>Viruses</taxon>
    </lineage>
</organism>
<gene>
    <name evidence="2" type="ORF">FloV-SA2_00090</name>
</gene>
<evidence type="ECO:0000256" key="1">
    <source>
        <dbReference type="SAM" id="MobiDB-lite"/>
    </source>
</evidence>
<feature type="compositionally biased region" description="Basic and acidic residues" evidence="1">
    <location>
        <begin position="1"/>
        <end position="10"/>
    </location>
</feature>
<protein>
    <submittedName>
        <fullName evidence="2">Uncharacterized protein</fullName>
    </submittedName>
</protein>
<accession>A0AB39J820</accession>